<protein>
    <recommendedName>
        <fullName evidence="3">GxxExxY protein</fullName>
    </recommendedName>
</protein>
<dbReference type="Proteomes" id="UP000034954">
    <property type="component" value="Unassembled WGS sequence"/>
</dbReference>
<evidence type="ECO:0008006" key="3">
    <source>
        <dbReference type="Google" id="ProtNLM"/>
    </source>
</evidence>
<dbReference type="Pfam" id="PF13366">
    <property type="entry name" value="PDDEXK_3"/>
    <property type="match status" value="1"/>
</dbReference>
<organism evidence="1 2">
    <name type="scientific">Candidatus Brocadia fulgida</name>
    <dbReference type="NCBI Taxonomy" id="380242"/>
    <lineage>
        <taxon>Bacteria</taxon>
        <taxon>Pseudomonadati</taxon>
        <taxon>Planctomycetota</taxon>
        <taxon>Candidatus Brocadiia</taxon>
        <taxon>Candidatus Brocadiales</taxon>
        <taxon>Candidatus Brocadiaceae</taxon>
        <taxon>Candidatus Brocadia</taxon>
    </lineage>
</organism>
<comment type="caution">
    <text evidence="1">The sequence shown here is derived from an EMBL/GenBank/DDBJ whole genome shotgun (WGS) entry which is preliminary data.</text>
</comment>
<dbReference type="InterPro" id="IPR026350">
    <property type="entry name" value="GxxExxY"/>
</dbReference>
<keyword evidence="2" id="KW-1185">Reference proteome</keyword>
<evidence type="ECO:0000313" key="1">
    <source>
        <dbReference type="EMBL" id="KKO20481.1"/>
    </source>
</evidence>
<accession>A0A0M2UZT9</accession>
<proteinExistence type="predicted"/>
<evidence type="ECO:0000313" key="2">
    <source>
        <dbReference type="Proteomes" id="UP000034954"/>
    </source>
</evidence>
<dbReference type="AlphaFoldDB" id="A0A0M2UZT9"/>
<name>A0A0M2UZT9_9BACT</name>
<dbReference type="PATRIC" id="fig|380242.3.peg.1009"/>
<sequence length="77" mass="8989">MSLPIKYEGVRIDAGYRIDMLVDNCVIIENKTVEKILPIHEAQLLTYLKMKNCKLGYLLNWHVILMKDGIKRMVNNL</sequence>
<dbReference type="EMBL" id="LAQJ01000101">
    <property type="protein sequence ID" value="KKO20481.1"/>
    <property type="molecule type" value="Genomic_DNA"/>
</dbReference>
<reference evidence="1 2" key="1">
    <citation type="journal article" date="2013" name="BMC Microbiol.">
        <title>Identification of the type II cytochrome c maturation pathway in anammox bacteria by comparative genomics.</title>
        <authorList>
            <person name="Ferousi C."/>
            <person name="Speth D.R."/>
            <person name="Reimann J."/>
            <person name="Op den Camp H.J."/>
            <person name="Allen J.W."/>
            <person name="Keltjens J.T."/>
            <person name="Jetten M.S."/>
        </authorList>
    </citation>
    <scope>NUCLEOTIDE SEQUENCE [LARGE SCALE GENOMIC DNA]</scope>
    <source>
        <strain evidence="1">RU1</strain>
    </source>
</reference>
<gene>
    <name evidence="1" type="ORF">BROFUL_00796</name>
</gene>
<dbReference type="NCBIfam" id="TIGR04256">
    <property type="entry name" value="GxxExxY"/>
    <property type="match status" value="1"/>
</dbReference>